<dbReference type="GO" id="GO:0005930">
    <property type="term" value="C:axoneme"/>
    <property type="evidence" value="ECO:0007669"/>
    <property type="project" value="TreeGrafter"/>
</dbReference>
<dbReference type="PANTHER" id="PTHR16650:SF10">
    <property type="entry name" value="LEBERCILIN"/>
    <property type="match status" value="1"/>
</dbReference>
<dbReference type="InterPro" id="IPR026188">
    <property type="entry name" value="Lebercilin-like"/>
</dbReference>
<feature type="domain" description="Lebercilin" evidence="5">
    <location>
        <begin position="103"/>
        <end position="295"/>
    </location>
</feature>
<evidence type="ECO:0000259" key="5">
    <source>
        <dbReference type="Pfam" id="PF15619"/>
    </source>
</evidence>
<dbReference type="InterPro" id="IPR028933">
    <property type="entry name" value="Lebercilin_dom"/>
</dbReference>
<protein>
    <submittedName>
        <fullName evidence="6">Leber congenital amaurosis 5 (human)</fullName>
    </submittedName>
</protein>
<evidence type="ECO:0000256" key="3">
    <source>
        <dbReference type="SAM" id="Coils"/>
    </source>
</evidence>
<dbReference type="PANTHER" id="PTHR16650">
    <property type="entry name" value="C21ORF13-RELATED"/>
    <property type="match status" value="1"/>
</dbReference>
<evidence type="ECO:0000256" key="1">
    <source>
        <dbReference type="ARBA" id="ARBA00010229"/>
    </source>
</evidence>
<reference evidence="6" key="1">
    <citation type="submission" date="2025-08" db="UniProtKB">
        <authorList>
            <consortium name="Ensembl"/>
        </authorList>
    </citation>
    <scope>IDENTIFICATION</scope>
</reference>
<feature type="region of interest" description="Disordered" evidence="4">
    <location>
        <begin position="1"/>
        <end position="93"/>
    </location>
</feature>
<organism evidence="6 7">
    <name type="scientific">Cricetulus griseus</name>
    <name type="common">Chinese hamster</name>
    <name type="synonym">Cricetulus barabensis griseus</name>
    <dbReference type="NCBI Taxonomy" id="10029"/>
    <lineage>
        <taxon>Eukaryota</taxon>
        <taxon>Metazoa</taxon>
        <taxon>Chordata</taxon>
        <taxon>Craniata</taxon>
        <taxon>Vertebrata</taxon>
        <taxon>Euteleostomi</taxon>
        <taxon>Mammalia</taxon>
        <taxon>Eutheria</taxon>
        <taxon>Euarchontoglires</taxon>
        <taxon>Glires</taxon>
        <taxon>Rodentia</taxon>
        <taxon>Myomorpha</taxon>
        <taxon>Muroidea</taxon>
        <taxon>Cricetidae</taxon>
        <taxon>Cricetinae</taxon>
        <taxon>Cricetulus</taxon>
    </lineage>
</organism>
<feature type="region of interest" description="Disordered" evidence="4">
    <location>
        <begin position="376"/>
        <end position="419"/>
    </location>
</feature>
<dbReference type="GO" id="GO:0042073">
    <property type="term" value="P:intraciliary transport"/>
    <property type="evidence" value="ECO:0007669"/>
    <property type="project" value="TreeGrafter"/>
</dbReference>
<dbReference type="Pfam" id="PF15619">
    <property type="entry name" value="Lebercilin"/>
    <property type="match status" value="1"/>
</dbReference>
<feature type="compositionally biased region" description="Basic and acidic residues" evidence="4">
    <location>
        <begin position="389"/>
        <end position="419"/>
    </location>
</feature>
<dbReference type="Ensembl" id="ENSCGRT00001030178.1">
    <property type="protein sequence ID" value="ENSCGRP00001025932.1"/>
    <property type="gene ID" value="ENSCGRG00001023378.1"/>
</dbReference>
<evidence type="ECO:0000256" key="2">
    <source>
        <dbReference type="ARBA" id="ARBA00023054"/>
    </source>
</evidence>
<reference evidence="6" key="2">
    <citation type="submission" date="2025-09" db="UniProtKB">
        <authorList>
            <consortium name="Ensembl"/>
        </authorList>
    </citation>
    <scope>IDENTIFICATION</scope>
</reference>
<accession>A0A8C2MYT8</accession>
<comment type="similarity">
    <text evidence="1">Belongs to the LCA5 family.</text>
</comment>
<gene>
    <name evidence="6" type="primary">Lca5</name>
</gene>
<dbReference type="Proteomes" id="UP000694386">
    <property type="component" value="Unplaced"/>
</dbReference>
<name>A0A8C2MYT8_CRIGR</name>
<feature type="compositionally biased region" description="Polar residues" evidence="4">
    <location>
        <begin position="27"/>
        <end position="41"/>
    </location>
</feature>
<feature type="coiled-coil region" evidence="3">
    <location>
        <begin position="108"/>
        <end position="191"/>
    </location>
</feature>
<dbReference type="AlphaFoldDB" id="A0A8C2MYT8"/>
<dbReference type="GeneTree" id="ENSGT00560000077266"/>
<feature type="compositionally biased region" description="Basic and acidic residues" evidence="4">
    <location>
        <begin position="1"/>
        <end position="15"/>
    </location>
</feature>
<keyword evidence="2 3" id="KW-0175">Coiled coil</keyword>
<proteinExistence type="inferred from homology"/>
<feature type="coiled-coil region" evidence="3">
    <location>
        <begin position="221"/>
        <end position="298"/>
    </location>
</feature>
<evidence type="ECO:0000256" key="4">
    <source>
        <dbReference type="SAM" id="MobiDB-lite"/>
    </source>
</evidence>
<sequence>MGERARSTDADQERKSGKHHSSHYSSDFGSTPQSSVYSSPVHQPKCPSTKEKNPKRHLSGHQVYHQAVRKVSPKAGPSKKGSRIGFRSQSLNREPLRKDPDIITKRILSARLLKINELQNEVSELQVKLAQLLKENKALKSLQFRQEKALTKFEDAENEISHLIQRHNNEITALKERLRKSQEKERVTEKRVKDTEGELFRTKFSLQKLKKISEARHLPERDDLAKKLVTAELKLDDTERKIKELSKNLELSTNSFQRQLLAERKRAFEAYDENKLLQKELQRLYHKLKEKERELDIKNIYANRLPKSSAKKDKEVIQRKNVSCQSDFTDLCTKGVQTTEDLELEEFSFASQTVLCYENKWDEPDYFSSYLEYQEQSERETTTIPNSSSEREEIFSEDQEKCSSKQESGKSEKVRRLTW</sequence>
<evidence type="ECO:0000313" key="7">
    <source>
        <dbReference type="Proteomes" id="UP000694386"/>
    </source>
</evidence>
<evidence type="ECO:0000313" key="6">
    <source>
        <dbReference type="Ensembl" id="ENSCGRP00001025932.1"/>
    </source>
</evidence>